<dbReference type="EMBL" id="JBHTKK010000010">
    <property type="protein sequence ID" value="MFD1066383.1"/>
    <property type="molecule type" value="Genomic_DNA"/>
</dbReference>
<dbReference type="Proteomes" id="UP001597041">
    <property type="component" value="Unassembled WGS sequence"/>
</dbReference>
<evidence type="ECO:0008006" key="3">
    <source>
        <dbReference type="Google" id="ProtNLM"/>
    </source>
</evidence>
<organism evidence="1 2">
    <name type="scientific">Oceanobacillus locisalsi</name>
    <dbReference type="NCBI Taxonomy" id="546107"/>
    <lineage>
        <taxon>Bacteria</taxon>
        <taxon>Bacillati</taxon>
        <taxon>Bacillota</taxon>
        <taxon>Bacilli</taxon>
        <taxon>Bacillales</taxon>
        <taxon>Bacillaceae</taxon>
        <taxon>Oceanobacillus</taxon>
    </lineage>
</organism>
<accession>A0ABW3NH78</accession>
<dbReference type="RefSeq" id="WP_379591962.1">
    <property type="nucleotide sequence ID" value="NZ_JBHTKK010000010.1"/>
</dbReference>
<evidence type="ECO:0000313" key="2">
    <source>
        <dbReference type="Proteomes" id="UP001597041"/>
    </source>
</evidence>
<proteinExistence type="predicted"/>
<evidence type="ECO:0000313" key="1">
    <source>
        <dbReference type="EMBL" id="MFD1066383.1"/>
    </source>
</evidence>
<protein>
    <recommendedName>
        <fullName evidence="3">LysM domain-containing protein</fullName>
    </recommendedName>
</protein>
<name>A0ABW3NH78_9BACI</name>
<keyword evidence="2" id="KW-1185">Reference proteome</keyword>
<comment type="caution">
    <text evidence="1">The sequence shown here is derived from an EMBL/GenBank/DDBJ whole genome shotgun (WGS) entry which is preliminary data.</text>
</comment>
<sequence>MEFLRRISLITFIILVVASIFQDLSHFDETIPSPDNENLEVPSFEAVPVKVTPGDTVLSITEEIQTISAASVSVEHILTTFESLNPTTSSNEIVIHEIYYFPRFQDE</sequence>
<gene>
    <name evidence="1" type="ORF">ACFQ19_10140</name>
</gene>
<reference evidence="2" key="1">
    <citation type="journal article" date="2019" name="Int. J. Syst. Evol. Microbiol.">
        <title>The Global Catalogue of Microorganisms (GCM) 10K type strain sequencing project: providing services to taxonomists for standard genome sequencing and annotation.</title>
        <authorList>
            <consortium name="The Broad Institute Genomics Platform"/>
            <consortium name="The Broad Institute Genome Sequencing Center for Infectious Disease"/>
            <person name="Wu L."/>
            <person name="Ma J."/>
        </authorList>
    </citation>
    <scope>NUCLEOTIDE SEQUENCE [LARGE SCALE GENOMIC DNA]</scope>
    <source>
        <strain evidence="2">CCUG 56608</strain>
    </source>
</reference>